<feature type="transmembrane region" description="Helical" evidence="10">
    <location>
        <begin position="142"/>
        <end position="163"/>
    </location>
</feature>
<evidence type="ECO:0000256" key="6">
    <source>
        <dbReference type="ARBA" id="ARBA00022692"/>
    </source>
</evidence>
<evidence type="ECO:0000256" key="8">
    <source>
        <dbReference type="ARBA" id="ARBA00023136"/>
    </source>
</evidence>
<evidence type="ECO:0000256" key="4">
    <source>
        <dbReference type="ARBA" id="ARBA00022448"/>
    </source>
</evidence>
<feature type="transmembrane region" description="Helical" evidence="10">
    <location>
        <begin position="20"/>
        <end position="39"/>
    </location>
</feature>
<evidence type="ECO:0000256" key="1">
    <source>
        <dbReference type="ARBA" id="ARBA00004651"/>
    </source>
</evidence>
<evidence type="ECO:0000313" key="11">
    <source>
        <dbReference type="EMBL" id="SUO04273.1"/>
    </source>
</evidence>
<evidence type="ECO:0000256" key="10">
    <source>
        <dbReference type="SAM" id="Phobius"/>
    </source>
</evidence>
<dbReference type="GO" id="GO:0015297">
    <property type="term" value="F:antiporter activity"/>
    <property type="evidence" value="ECO:0007669"/>
    <property type="project" value="InterPro"/>
</dbReference>
<comment type="similarity">
    <text evidence="2">Belongs to the multi antimicrobial extrusion (MATE) (TC 2.A.66.1) family. MepA subfamily.</text>
</comment>
<accession>A0A380LLY1</accession>
<gene>
    <name evidence="11" type="primary">mepA_4</name>
    <name evidence="11" type="ORF">NCTC11087_01183</name>
</gene>
<keyword evidence="8 10" id="KW-0472">Membrane</keyword>
<dbReference type="Proteomes" id="UP000255523">
    <property type="component" value="Unassembled WGS sequence"/>
</dbReference>
<feature type="transmembrane region" description="Helical" evidence="10">
    <location>
        <begin position="51"/>
        <end position="78"/>
    </location>
</feature>
<dbReference type="OrthoDB" id="9811110at2"/>
<dbReference type="CDD" id="cd13143">
    <property type="entry name" value="MATE_MepA_like"/>
    <property type="match status" value="1"/>
</dbReference>
<evidence type="ECO:0000256" key="9">
    <source>
        <dbReference type="ARBA" id="ARBA00023251"/>
    </source>
</evidence>
<dbReference type="RefSeq" id="WP_022790754.1">
    <property type="nucleotide sequence ID" value="NZ_UHFX01000003.1"/>
</dbReference>
<keyword evidence="6 10" id="KW-0812">Transmembrane</keyword>
<evidence type="ECO:0000313" key="12">
    <source>
        <dbReference type="Proteomes" id="UP000255523"/>
    </source>
</evidence>
<sequence length="460" mass="50098">MKLTLSKEVNLAKEPIGHLLWVLAVPAITSQVVNALYNMVDRMYIGHIPEIGSVALTGVGVCFPLIMIVSAFAYLFGMGGAPRASIYMGKKQNDMAEKIMGNSFVSLCIIAILLTIAMLIGARPLLYLFGASANTIGYAMDYIQIYAIGTIFVQLTLGLNAFISCQGFSLISMFTVCIGAVTNIVLDPIFIFGFGMGVQGAALATVLSQAFSATWAIYFLCSSKTVLRLQKKNLRLSASIMLPCIALGVAPFLMQATESVLVLCFNSSLLRYGGDLAVGAMTILSSVMQFAMLPLQGITQGGQPIISYNYGAKLSDRVKRAFRLQTLACLGYSTILWAMVLLFPGLFVAIFTNDPELTEITCWALRIYMSTVLLMGIQISCQQSFIAFGNSKISAFLAVLRKMLLLIPLIYILPMLIPDKVFAVFLAEPIADTIAVATTAILFYREFKKMMREMQQKEGG</sequence>
<keyword evidence="5" id="KW-1003">Cell membrane</keyword>
<dbReference type="Pfam" id="PF01554">
    <property type="entry name" value="MatE"/>
    <property type="match status" value="2"/>
</dbReference>
<keyword evidence="9" id="KW-0046">Antibiotic resistance</keyword>
<reference evidence="11 12" key="1">
    <citation type="submission" date="2018-06" db="EMBL/GenBank/DDBJ databases">
        <authorList>
            <consortium name="Pathogen Informatics"/>
            <person name="Doyle S."/>
        </authorList>
    </citation>
    <scope>NUCLEOTIDE SEQUENCE [LARGE SCALE GENOMIC DNA]</scope>
    <source>
        <strain evidence="11 12">NCTC11087</strain>
    </source>
</reference>
<feature type="transmembrane region" description="Helical" evidence="10">
    <location>
        <begin position="423"/>
        <end position="444"/>
    </location>
</feature>
<feature type="transmembrane region" description="Helical" evidence="10">
    <location>
        <begin position="327"/>
        <end position="351"/>
    </location>
</feature>
<feature type="transmembrane region" description="Helical" evidence="10">
    <location>
        <begin position="200"/>
        <end position="221"/>
    </location>
</feature>
<dbReference type="NCBIfam" id="TIGR00797">
    <property type="entry name" value="matE"/>
    <property type="match status" value="1"/>
</dbReference>
<evidence type="ECO:0000256" key="2">
    <source>
        <dbReference type="ARBA" id="ARBA00008417"/>
    </source>
</evidence>
<feature type="transmembrane region" description="Helical" evidence="10">
    <location>
        <begin position="276"/>
        <end position="295"/>
    </location>
</feature>
<feature type="transmembrane region" description="Helical" evidence="10">
    <location>
        <begin position="170"/>
        <end position="194"/>
    </location>
</feature>
<feature type="transmembrane region" description="Helical" evidence="10">
    <location>
        <begin position="233"/>
        <end position="256"/>
    </location>
</feature>
<dbReference type="PANTHER" id="PTHR43823">
    <property type="entry name" value="SPORULATION PROTEIN YKVU"/>
    <property type="match status" value="1"/>
</dbReference>
<dbReference type="InterPro" id="IPR048279">
    <property type="entry name" value="MdtK-like"/>
</dbReference>
<dbReference type="InterPro" id="IPR002528">
    <property type="entry name" value="MATE_fam"/>
</dbReference>
<evidence type="ECO:0000256" key="3">
    <source>
        <dbReference type="ARBA" id="ARBA00022106"/>
    </source>
</evidence>
<organism evidence="11 12">
    <name type="scientific">Faecalicoccus pleomorphus</name>
    <dbReference type="NCBI Taxonomy" id="1323"/>
    <lineage>
        <taxon>Bacteria</taxon>
        <taxon>Bacillati</taxon>
        <taxon>Bacillota</taxon>
        <taxon>Erysipelotrichia</taxon>
        <taxon>Erysipelotrichales</taxon>
        <taxon>Erysipelotrichaceae</taxon>
        <taxon>Faecalicoccus</taxon>
    </lineage>
</organism>
<keyword evidence="4" id="KW-0813">Transport</keyword>
<dbReference type="InterPro" id="IPR051327">
    <property type="entry name" value="MATE_MepA_subfamily"/>
</dbReference>
<evidence type="ECO:0000256" key="5">
    <source>
        <dbReference type="ARBA" id="ARBA00022475"/>
    </source>
</evidence>
<dbReference type="GeneID" id="77462147"/>
<comment type="subcellular location">
    <subcellularLocation>
        <location evidence="1">Cell membrane</location>
        <topology evidence="1">Multi-pass membrane protein</topology>
    </subcellularLocation>
</comment>
<protein>
    <recommendedName>
        <fullName evidence="3">Multidrug export protein MepA</fullName>
    </recommendedName>
</protein>
<dbReference type="GO" id="GO:0005886">
    <property type="term" value="C:plasma membrane"/>
    <property type="evidence" value="ECO:0007669"/>
    <property type="project" value="UniProtKB-SubCell"/>
</dbReference>
<feature type="transmembrane region" description="Helical" evidence="10">
    <location>
        <begin position="393"/>
        <end position="417"/>
    </location>
</feature>
<dbReference type="EMBL" id="UHFX01000003">
    <property type="protein sequence ID" value="SUO04273.1"/>
    <property type="molecule type" value="Genomic_DNA"/>
</dbReference>
<dbReference type="PIRSF" id="PIRSF006603">
    <property type="entry name" value="DinF"/>
    <property type="match status" value="1"/>
</dbReference>
<dbReference type="GO" id="GO:0042910">
    <property type="term" value="F:xenobiotic transmembrane transporter activity"/>
    <property type="evidence" value="ECO:0007669"/>
    <property type="project" value="InterPro"/>
</dbReference>
<evidence type="ECO:0000256" key="7">
    <source>
        <dbReference type="ARBA" id="ARBA00022989"/>
    </source>
</evidence>
<keyword evidence="7 10" id="KW-1133">Transmembrane helix</keyword>
<feature type="transmembrane region" description="Helical" evidence="10">
    <location>
        <begin position="99"/>
        <end position="122"/>
    </location>
</feature>
<dbReference type="GO" id="GO:0046677">
    <property type="term" value="P:response to antibiotic"/>
    <property type="evidence" value="ECO:0007669"/>
    <property type="project" value="UniProtKB-KW"/>
</dbReference>
<keyword evidence="12" id="KW-1185">Reference proteome</keyword>
<dbReference type="PANTHER" id="PTHR43823:SF3">
    <property type="entry name" value="MULTIDRUG EXPORT PROTEIN MEPA"/>
    <property type="match status" value="1"/>
</dbReference>
<proteinExistence type="inferred from homology"/>
<dbReference type="InterPro" id="IPR045070">
    <property type="entry name" value="MATE_MepA-like"/>
</dbReference>
<name>A0A380LLY1_9FIRM</name>
<feature type="transmembrane region" description="Helical" evidence="10">
    <location>
        <begin position="363"/>
        <end position="381"/>
    </location>
</feature>
<dbReference type="AlphaFoldDB" id="A0A380LLY1"/>